<feature type="compositionally biased region" description="Low complexity" evidence="2">
    <location>
        <begin position="153"/>
        <end position="164"/>
    </location>
</feature>
<accession>A0A813DJF9</accession>
<evidence type="ECO:0000256" key="2">
    <source>
        <dbReference type="SAM" id="MobiDB-lite"/>
    </source>
</evidence>
<gene>
    <name evidence="3" type="ORF">PGLA1383_LOCUS6841</name>
</gene>
<keyword evidence="4" id="KW-1185">Reference proteome</keyword>
<protein>
    <submittedName>
        <fullName evidence="3">Uncharacterized protein</fullName>
    </submittedName>
</protein>
<dbReference type="Proteomes" id="UP000654075">
    <property type="component" value="Unassembled WGS sequence"/>
</dbReference>
<evidence type="ECO:0000256" key="1">
    <source>
        <dbReference type="SAM" id="Coils"/>
    </source>
</evidence>
<feature type="region of interest" description="Disordered" evidence="2">
    <location>
        <begin position="257"/>
        <end position="316"/>
    </location>
</feature>
<comment type="caution">
    <text evidence="3">The sequence shown here is derived from an EMBL/GenBank/DDBJ whole genome shotgun (WGS) entry which is preliminary data.</text>
</comment>
<name>A0A813DJF9_POLGL</name>
<proteinExistence type="predicted"/>
<keyword evidence="1" id="KW-0175">Coiled coil</keyword>
<feature type="coiled-coil region" evidence="1">
    <location>
        <begin position="201"/>
        <end position="228"/>
    </location>
</feature>
<evidence type="ECO:0000313" key="4">
    <source>
        <dbReference type="Proteomes" id="UP000654075"/>
    </source>
</evidence>
<evidence type="ECO:0000313" key="3">
    <source>
        <dbReference type="EMBL" id="CAE8588022.1"/>
    </source>
</evidence>
<feature type="compositionally biased region" description="Polar residues" evidence="2">
    <location>
        <begin position="130"/>
        <end position="150"/>
    </location>
</feature>
<feature type="region of interest" description="Disordered" evidence="2">
    <location>
        <begin position="130"/>
        <end position="185"/>
    </location>
</feature>
<reference evidence="3" key="1">
    <citation type="submission" date="2021-02" db="EMBL/GenBank/DDBJ databases">
        <authorList>
            <person name="Dougan E. K."/>
            <person name="Rhodes N."/>
            <person name="Thang M."/>
            <person name="Chan C."/>
        </authorList>
    </citation>
    <scope>NUCLEOTIDE SEQUENCE</scope>
</reference>
<organism evidence="3 4">
    <name type="scientific">Polarella glacialis</name>
    <name type="common">Dinoflagellate</name>
    <dbReference type="NCBI Taxonomy" id="89957"/>
    <lineage>
        <taxon>Eukaryota</taxon>
        <taxon>Sar</taxon>
        <taxon>Alveolata</taxon>
        <taxon>Dinophyceae</taxon>
        <taxon>Suessiales</taxon>
        <taxon>Suessiaceae</taxon>
        <taxon>Polarella</taxon>
    </lineage>
</organism>
<sequence length="348" mass="36392">MPVVLCGLRAFEAAPDELPTCRAVAEHFAARMDIGVVATAVEVYRLERLSPEQPLAAEDRVCCSLPPELCPWLVAGIDMDSLERLVAELEDARTQHSRAAERLALLSGAGAPGAALAEATAALEAAGQSSSSLHVGGKQSSTSSQAQPGSRQAAGSRAVSPSASSGGGRRGRPASARTNGQDTSREVQLLRQQLAERDVQLAEERDTIQKLRADLIELKERSQQVMQLLVCTDSGSDLPDLPTERFPKPQEAWNRRLGPGSGQGAASRGPVGSVPVGAGGTPRTVRSSPVSWYGRGTGSVGLRPGMRPRSVQPHSSGGNGVLAVAVAAAQHSAGPSSIRHRFTNDLMP</sequence>
<dbReference type="AlphaFoldDB" id="A0A813DJF9"/>
<dbReference type="EMBL" id="CAJNNV010002895">
    <property type="protein sequence ID" value="CAE8588022.1"/>
    <property type="molecule type" value="Genomic_DNA"/>
</dbReference>